<evidence type="ECO:0000256" key="5">
    <source>
        <dbReference type="ARBA" id="ARBA00023235"/>
    </source>
</evidence>
<dbReference type="Proteomes" id="UP000030635">
    <property type="component" value="Chromosome"/>
</dbReference>
<dbReference type="Gene3D" id="2.60.120.10">
    <property type="entry name" value="Jelly Rolls"/>
    <property type="match status" value="1"/>
</dbReference>
<name>A0A0A7FX51_9CLOT</name>
<evidence type="ECO:0000256" key="1">
    <source>
        <dbReference type="ARBA" id="ARBA00000552"/>
    </source>
</evidence>
<gene>
    <name evidence="7" type="primary">kduI1</name>
    <name evidence="6" type="synonym">kduI</name>
    <name evidence="7" type="ORF">U729_2509</name>
</gene>
<dbReference type="CDD" id="cd20294">
    <property type="entry name" value="cupin_KduI_N"/>
    <property type="match status" value="1"/>
</dbReference>
<keyword evidence="4 6" id="KW-0862">Zinc</keyword>
<dbReference type="KEGG" id="cbv:U729_2509"/>
<dbReference type="UniPathway" id="UPA00545">
    <property type="reaction ID" value="UER00826"/>
</dbReference>
<dbReference type="GO" id="GO:0042840">
    <property type="term" value="P:D-glucuronate catabolic process"/>
    <property type="evidence" value="ECO:0007669"/>
    <property type="project" value="TreeGrafter"/>
</dbReference>
<dbReference type="SUPFAM" id="SSF51182">
    <property type="entry name" value="RmlC-like cupins"/>
    <property type="match status" value="1"/>
</dbReference>
<dbReference type="Gene3D" id="2.60.120.520">
    <property type="entry name" value="pectin degrading enzyme 5-keto 4- deoxyuronate isomerase, domain 1"/>
    <property type="match status" value="1"/>
</dbReference>
<dbReference type="InterPro" id="IPR027449">
    <property type="entry name" value="KduI_N"/>
</dbReference>
<comment type="cofactor">
    <cofactor evidence="6">
        <name>Zn(2+)</name>
        <dbReference type="ChEBI" id="CHEBI:29105"/>
    </cofactor>
    <text evidence="6">Binds 1 zinc ion per subunit.</text>
</comment>
<protein>
    <recommendedName>
        <fullName evidence="6">4-deoxy-L-threo-5-hexosulose-uronate ketol-isomerase</fullName>
        <ecNumber evidence="6">5.3.1.17</ecNumber>
    </recommendedName>
    <alternativeName>
        <fullName evidence="6">5-keto-4-deoxyuronate isomerase</fullName>
    </alternativeName>
    <alternativeName>
        <fullName evidence="6">DKI isomerase</fullName>
    </alternativeName>
</protein>
<evidence type="ECO:0000313" key="7">
    <source>
        <dbReference type="EMBL" id="AIY84209.1"/>
    </source>
</evidence>
<evidence type="ECO:0000313" key="8">
    <source>
        <dbReference type="Proteomes" id="UP000030635"/>
    </source>
</evidence>
<dbReference type="AlphaFoldDB" id="A0A0A7FX51"/>
<feature type="binding site" evidence="6">
    <location>
        <position position="196"/>
    </location>
    <ligand>
        <name>Zn(2+)</name>
        <dbReference type="ChEBI" id="CHEBI:29105"/>
    </ligand>
</feature>
<dbReference type="Pfam" id="PF04962">
    <property type="entry name" value="KduI"/>
    <property type="match status" value="1"/>
</dbReference>
<dbReference type="GO" id="GO:0008697">
    <property type="term" value="F:4-deoxy-L-threo-5-hexosulose-uronate ketol-isomerase activity"/>
    <property type="evidence" value="ECO:0007669"/>
    <property type="project" value="UniProtKB-UniRule"/>
</dbReference>
<keyword evidence="3 6" id="KW-0479">Metal-binding</keyword>
<dbReference type="GO" id="GO:0019698">
    <property type="term" value="P:D-galacturonate catabolic process"/>
    <property type="evidence" value="ECO:0007669"/>
    <property type="project" value="TreeGrafter"/>
</dbReference>
<organism evidence="7 8">
    <name type="scientific">Clostridium baratii str. Sullivan</name>
    <dbReference type="NCBI Taxonomy" id="1415775"/>
    <lineage>
        <taxon>Bacteria</taxon>
        <taxon>Bacillati</taxon>
        <taxon>Bacillota</taxon>
        <taxon>Clostridia</taxon>
        <taxon>Eubacteriales</taxon>
        <taxon>Clostridiaceae</taxon>
        <taxon>Clostridium</taxon>
    </lineage>
</organism>
<dbReference type="InterPro" id="IPR014710">
    <property type="entry name" value="RmlC-like_jellyroll"/>
</dbReference>
<evidence type="ECO:0000256" key="2">
    <source>
        <dbReference type="ARBA" id="ARBA00008086"/>
    </source>
</evidence>
<sequence length="276" mass="31719">MEIRYSVSPDELKNLNTEELRNKYLIESIFVDDSLTATYCNDDRIIVLGAKPINSKVEINISDEIGSEYFLENREMAVINIGGEGTIYVDDAEYDMVQYDGMYIGKGTKKISFTSKDINNPAKFYMNSASAHKEYPTVKIEFKDANPMKMGSDKEMNKRTIYKYVDPSVCESCQLLMGMTILEEGSGWNTMPVHLHPRRMEVYFYFNMEENTRVFHLVGKPDETRHIVMKNEEATISPNWSIHSGTGTSNYTFIWGMCGENKNYNDLEVVDTKLLK</sequence>
<feature type="binding site" evidence="6">
    <location>
        <position position="201"/>
    </location>
    <ligand>
        <name>Zn(2+)</name>
        <dbReference type="ChEBI" id="CHEBI:29105"/>
    </ligand>
</feature>
<accession>A0A0A7FX51</accession>
<evidence type="ECO:0000256" key="3">
    <source>
        <dbReference type="ARBA" id="ARBA00022723"/>
    </source>
</evidence>
<comment type="catalytic activity">
    <reaction evidence="1 6">
        <text>5-dehydro-4-deoxy-D-glucuronate = 3-deoxy-D-glycero-2,5-hexodiulosonate</text>
        <dbReference type="Rhea" id="RHEA:23896"/>
        <dbReference type="ChEBI" id="CHEBI:17117"/>
        <dbReference type="ChEBI" id="CHEBI:29071"/>
        <dbReference type="EC" id="5.3.1.17"/>
    </reaction>
</comment>
<dbReference type="NCBIfam" id="NF002091">
    <property type="entry name" value="PRK00924.1"/>
    <property type="match status" value="1"/>
</dbReference>
<dbReference type="STRING" id="1561.NPD11_523"/>
<dbReference type="PANTHER" id="PTHR38461:SF1">
    <property type="entry name" value="4-DEOXY-L-THREO-5-HEXOSULOSE-URONATE KETOL-ISOMERASE"/>
    <property type="match status" value="1"/>
</dbReference>
<feature type="binding site" evidence="6">
    <location>
        <position position="243"/>
    </location>
    <ligand>
        <name>Zn(2+)</name>
        <dbReference type="ChEBI" id="CHEBI:29105"/>
    </ligand>
</feature>
<feature type="binding site" evidence="6">
    <location>
        <position position="194"/>
    </location>
    <ligand>
        <name>Zn(2+)</name>
        <dbReference type="ChEBI" id="CHEBI:29105"/>
    </ligand>
</feature>
<comment type="pathway">
    <text evidence="6">Glycan metabolism; pectin degradation; 2-dehydro-3-deoxy-D-gluconate from pectin: step 4/5.</text>
</comment>
<dbReference type="HAMAP" id="MF_00687">
    <property type="entry name" value="KduI"/>
    <property type="match status" value="1"/>
</dbReference>
<dbReference type="InterPro" id="IPR007045">
    <property type="entry name" value="KduI"/>
</dbReference>
<dbReference type="PANTHER" id="PTHR38461">
    <property type="entry name" value="4-DEOXY-L-THREO-5-HEXOSULOSE-URONATE KETOL-ISOMERASE"/>
    <property type="match status" value="1"/>
</dbReference>
<dbReference type="PIRSF" id="PIRSF006625">
    <property type="entry name" value="KduI"/>
    <property type="match status" value="1"/>
</dbReference>
<keyword evidence="5 6" id="KW-0413">Isomerase</keyword>
<dbReference type="OrthoDB" id="9770644at2"/>
<dbReference type="HOGENOM" id="CLU_062609_0_0_9"/>
<proteinExistence type="inferred from homology"/>
<dbReference type="InterPro" id="IPR021120">
    <property type="entry name" value="KduI/IolB_isomerase"/>
</dbReference>
<dbReference type="EC" id="5.3.1.17" evidence="6"/>
<dbReference type="GO" id="GO:0008270">
    <property type="term" value="F:zinc ion binding"/>
    <property type="evidence" value="ECO:0007669"/>
    <property type="project" value="UniProtKB-UniRule"/>
</dbReference>
<dbReference type="GO" id="GO:0045490">
    <property type="term" value="P:pectin catabolic process"/>
    <property type="evidence" value="ECO:0007669"/>
    <property type="project" value="UniProtKB-UniRule"/>
</dbReference>
<keyword evidence="8" id="KW-1185">Reference proteome</keyword>
<dbReference type="InterPro" id="IPR011051">
    <property type="entry name" value="RmlC_Cupin_sf"/>
</dbReference>
<evidence type="ECO:0000256" key="6">
    <source>
        <dbReference type="HAMAP-Rule" id="MF_00687"/>
    </source>
</evidence>
<dbReference type="CDD" id="cd20491">
    <property type="entry name" value="cupin_KduI_C"/>
    <property type="match status" value="1"/>
</dbReference>
<dbReference type="eggNOG" id="COG3717">
    <property type="taxonomic scope" value="Bacteria"/>
</dbReference>
<comment type="similarity">
    <text evidence="2 6">Belongs to the KduI family.</text>
</comment>
<dbReference type="RefSeq" id="WP_039315539.1">
    <property type="nucleotide sequence ID" value="NZ_CP006905.1"/>
</dbReference>
<dbReference type="EMBL" id="CP006905">
    <property type="protein sequence ID" value="AIY84209.1"/>
    <property type="molecule type" value="Genomic_DNA"/>
</dbReference>
<comment type="function">
    <text evidence="6">Catalyzes the isomerization of 5-dehydro-4-deoxy-D-glucuronate to 3-deoxy-D-glycero-2,5-hexodiulosonate.</text>
</comment>
<reference evidence="7 8" key="1">
    <citation type="journal article" date="2015" name="Infect. Genet. Evol.">
        <title>Genomic sequences of six botulinum neurotoxin-producing strains representing three clostridial species illustrate the mobility and diversity of botulinum neurotoxin genes.</title>
        <authorList>
            <person name="Smith T.J."/>
            <person name="Hill K.K."/>
            <person name="Xie G."/>
            <person name="Foley B.T."/>
            <person name="Williamson C.H."/>
            <person name="Foster J.T."/>
            <person name="Johnson S.L."/>
            <person name="Chertkov O."/>
            <person name="Teshima H."/>
            <person name="Gibbons H.S."/>
            <person name="Johnsky L.A."/>
            <person name="Karavis M.A."/>
            <person name="Smith L.A."/>
        </authorList>
    </citation>
    <scope>NUCLEOTIDE SEQUENCE [LARGE SCALE GENOMIC DNA]</scope>
    <source>
        <strain evidence="7 8">Sullivan</strain>
    </source>
</reference>
<evidence type="ECO:0000256" key="4">
    <source>
        <dbReference type="ARBA" id="ARBA00022833"/>
    </source>
</evidence>